<gene>
    <name evidence="1" type="ORF">H0E87_023805</name>
</gene>
<organism evidence="1 2">
    <name type="scientific">Populus deltoides</name>
    <name type="common">Eastern poplar</name>
    <name type="synonym">Eastern cottonwood</name>
    <dbReference type="NCBI Taxonomy" id="3696"/>
    <lineage>
        <taxon>Eukaryota</taxon>
        <taxon>Viridiplantae</taxon>
        <taxon>Streptophyta</taxon>
        <taxon>Embryophyta</taxon>
        <taxon>Tracheophyta</taxon>
        <taxon>Spermatophyta</taxon>
        <taxon>Magnoliopsida</taxon>
        <taxon>eudicotyledons</taxon>
        <taxon>Gunneridae</taxon>
        <taxon>Pentapetalae</taxon>
        <taxon>rosids</taxon>
        <taxon>fabids</taxon>
        <taxon>Malpighiales</taxon>
        <taxon>Salicaceae</taxon>
        <taxon>Saliceae</taxon>
        <taxon>Populus</taxon>
    </lineage>
</organism>
<dbReference type="SUPFAM" id="SSF52540">
    <property type="entry name" value="P-loop containing nucleoside triphosphate hydrolases"/>
    <property type="match status" value="1"/>
</dbReference>
<dbReference type="Proteomes" id="UP000807159">
    <property type="component" value="Chromosome 14"/>
</dbReference>
<dbReference type="InterPro" id="IPR027417">
    <property type="entry name" value="P-loop_NTPase"/>
</dbReference>
<evidence type="ECO:0000313" key="2">
    <source>
        <dbReference type="Proteomes" id="UP000807159"/>
    </source>
</evidence>
<evidence type="ECO:0008006" key="3">
    <source>
        <dbReference type="Google" id="ProtNLM"/>
    </source>
</evidence>
<protein>
    <recommendedName>
        <fullName evidence="3">GTP-binding protein</fullName>
    </recommendedName>
</protein>
<sequence>MVEDIGGPEADKWALICGVTLWKPWLGRSDCVCREHRMSPEEERMVGWRRPGEGWARINTYGAAKGNPGLAGGGGLLRDEGGANPDGVTEEMILLECCCGTICGEDSVDKSFLANKSWYIVDLPGYGFAKAPDSAPMNWSSFTKGYFLNREALVAVLLLIDASVLPQKIDLDCANWLGRNNIPMTFVFTKCDKMKGGKGIRPDENNRNFQELIRQNYQQHPAWIMTSIVIGLGRDELLLHMSQLRNYWDQ</sequence>
<name>A0A8T2X791_POPDE</name>
<evidence type="ECO:0000313" key="1">
    <source>
        <dbReference type="EMBL" id="KAH8487867.1"/>
    </source>
</evidence>
<reference evidence="1" key="1">
    <citation type="journal article" date="2021" name="J. Hered.">
        <title>Genome Assembly of Salicaceae Populus deltoides (Eastern Cottonwood) I-69 Based on Nanopore Sequencing and Hi-C Technologies.</title>
        <authorList>
            <person name="Bai S."/>
            <person name="Wu H."/>
            <person name="Zhang J."/>
            <person name="Pan Z."/>
            <person name="Zhao W."/>
            <person name="Li Z."/>
            <person name="Tong C."/>
        </authorList>
    </citation>
    <scope>NUCLEOTIDE SEQUENCE</scope>
    <source>
        <tissue evidence="1">Leaf</tissue>
    </source>
</reference>
<dbReference type="PANTHER" id="PTHR11649:SF75">
    <property type="entry name" value="PROTEIN, PUTATIVE, EXPRESSED-RELATED"/>
    <property type="match status" value="1"/>
</dbReference>
<keyword evidence="2" id="KW-1185">Reference proteome</keyword>
<accession>A0A8T2X791</accession>
<dbReference type="Gene3D" id="3.40.50.300">
    <property type="entry name" value="P-loop containing nucleotide triphosphate hydrolases"/>
    <property type="match status" value="1"/>
</dbReference>
<dbReference type="EMBL" id="JACEGQ020000014">
    <property type="protein sequence ID" value="KAH8487867.1"/>
    <property type="molecule type" value="Genomic_DNA"/>
</dbReference>
<proteinExistence type="predicted"/>
<comment type="caution">
    <text evidence="1">The sequence shown here is derived from an EMBL/GenBank/DDBJ whole genome shotgun (WGS) entry which is preliminary data.</text>
</comment>
<dbReference type="AlphaFoldDB" id="A0A8T2X791"/>
<dbReference type="PANTHER" id="PTHR11649">
    <property type="entry name" value="MSS1/TRME-RELATED GTP-BINDING PROTEIN"/>
    <property type="match status" value="1"/>
</dbReference>